<feature type="domain" description="Endonuclease/exonuclease/phosphatase" evidence="1">
    <location>
        <begin position="7"/>
        <end position="250"/>
    </location>
</feature>
<name>A0ABW9F3U3_9FIRM</name>
<dbReference type="RefSeq" id="WP_408105205.1">
    <property type="nucleotide sequence ID" value="NZ_JBFNFH010000001.1"/>
</dbReference>
<protein>
    <submittedName>
        <fullName evidence="2">Endonuclease/exonuclease/phosphatase family protein</fullName>
    </submittedName>
</protein>
<dbReference type="EMBL" id="JBFNFH010000001">
    <property type="protein sequence ID" value="MFM1524124.1"/>
    <property type="molecule type" value="Genomic_DNA"/>
</dbReference>
<evidence type="ECO:0000313" key="2">
    <source>
        <dbReference type="EMBL" id="MFM1524124.1"/>
    </source>
</evidence>
<dbReference type="InterPro" id="IPR005135">
    <property type="entry name" value="Endo/exonuclease/phosphatase"/>
</dbReference>
<reference evidence="2 3" key="1">
    <citation type="journal article" date="2024" name="Front. Microbiol.">
        <title>Pangenomic and biochemical analyses of Helcococcus ovis reveal widespread tetracycline resistance and a novel bacterial species, Helcococcus bovis.</title>
        <authorList>
            <person name="Cunha F."/>
            <person name="Zhai Y."/>
            <person name="Casaro S."/>
            <person name="Jones K.L."/>
            <person name="Hernandez M."/>
            <person name="Bisinotto R.S."/>
            <person name="Kariyawasam S."/>
            <person name="Brown M.B."/>
            <person name="Phillips A."/>
            <person name="Jeong K.C."/>
            <person name="Galvao K.N."/>
        </authorList>
    </citation>
    <scope>NUCLEOTIDE SEQUENCE [LARGE SCALE GENOMIC DNA]</scope>
    <source>
        <strain evidence="2 3">KG197</strain>
    </source>
</reference>
<dbReference type="CDD" id="cd09083">
    <property type="entry name" value="EEP-1"/>
    <property type="match status" value="1"/>
</dbReference>
<evidence type="ECO:0000259" key="1">
    <source>
        <dbReference type="Pfam" id="PF03372"/>
    </source>
</evidence>
<dbReference type="PANTHER" id="PTHR12121:SF36">
    <property type="entry name" value="ENDONUCLEASE_EXONUCLEASE_PHOSPHATASE DOMAIN-CONTAINING PROTEIN"/>
    <property type="match status" value="1"/>
</dbReference>
<keyword evidence="2" id="KW-0255">Endonuclease</keyword>
<comment type="caution">
    <text evidence="2">The sequence shown here is derived from an EMBL/GenBank/DDBJ whole genome shotgun (WGS) entry which is preliminary data.</text>
</comment>
<proteinExistence type="predicted"/>
<dbReference type="PANTHER" id="PTHR12121">
    <property type="entry name" value="CARBON CATABOLITE REPRESSOR PROTEIN 4"/>
    <property type="match status" value="1"/>
</dbReference>
<gene>
    <name evidence="2" type="ORF">ABGF40_00370</name>
</gene>
<dbReference type="Gene3D" id="3.60.10.10">
    <property type="entry name" value="Endonuclease/exonuclease/phosphatase"/>
    <property type="match status" value="1"/>
</dbReference>
<dbReference type="Proteomes" id="UP001629536">
    <property type="component" value="Unassembled WGS sequence"/>
</dbReference>
<sequence>MKKYKIMSFNLRYENEFDKYSWNMRKNSVKKVIEKYSPDFIGFQEVKENQLKDLKILFEDEYDFYGIFRDETEGKEMNPIFIKNDKFKLSYTNTFWLSEKITERFNIGWDGDLARICSFGIISDKLTNENLFIFMNTHFDHVGIKARMNSTELIINSSKLLSLTFNIPTIITGDFNTRPMDGYIDKLINHKDFDNSFNHFSDKENSLTIHNYKDDIEGQPIDYVFTQYPIKILSSKIIRDKFDDIFTSDHYQILVEFEM</sequence>
<dbReference type="InterPro" id="IPR050410">
    <property type="entry name" value="CCR4/nocturin_mRNA_transcr"/>
</dbReference>
<keyword evidence="2" id="KW-0540">Nuclease</keyword>
<dbReference type="GO" id="GO:0004519">
    <property type="term" value="F:endonuclease activity"/>
    <property type="evidence" value="ECO:0007669"/>
    <property type="project" value="UniProtKB-KW"/>
</dbReference>
<accession>A0ABW9F3U3</accession>
<keyword evidence="3" id="KW-1185">Reference proteome</keyword>
<evidence type="ECO:0000313" key="3">
    <source>
        <dbReference type="Proteomes" id="UP001629536"/>
    </source>
</evidence>
<dbReference type="InterPro" id="IPR036691">
    <property type="entry name" value="Endo/exonu/phosph_ase_sf"/>
</dbReference>
<organism evidence="2 3">
    <name type="scientific">Helcococcus bovis</name>
    <dbReference type="NCBI Taxonomy" id="3153252"/>
    <lineage>
        <taxon>Bacteria</taxon>
        <taxon>Bacillati</taxon>
        <taxon>Bacillota</taxon>
        <taxon>Tissierellia</taxon>
        <taxon>Tissierellales</taxon>
        <taxon>Peptoniphilaceae</taxon>
        <taxon>Helcococcus</taxon>
    </lineage>
</organism>
<dbReference type="Pfam" id="PF03372">
    <property type="entry name" value="Exo_endo_phos"/>
    <property type="match status" value="1"/>
</dbReference>
<keyword evidence="2" id="KW-0378">Hydrolase</keyword>
<dbReference type="SUPFAM" id="SSF56219">
    <property type="entry name" value="DNase I-like"/>
    <property type="match status" value="1"/>
</dbReference>